<dbReference type="SUPFAM" id="SSF55874">
    <property type="entry name" value="ATPase domain of HSP90 chaperone/DNA topoisomerase II/histidine kinase"/>
    <property type="match status" value="1"/>
</dbReference>
<dbReference type="InterPro" id="IPR003661">
    <property type="entry name" value="HisK_dim/P_dom"/>
</dbReference>
<evidence type="ECO:0000256" key="11">
    <source>
        <dbReference type="ARBA" id="ARBA00022989"/>
    </source>
</evidence>
<dbReference type="RefSeq" id="WP_188775783.1">
    <property type="nucleotide sequence ID" value="NZ_BMMB01000005.1"/>
</dbReference>
<protein>
    <recommendedName>
        <fullName evidence="3">histidine kinase</fullName>
        <ecNumber evidence="3">2.7.13.3</ecNumber>
    </recommendedName>
</protein>
<evidence type="ECO:0000259" key="16">
    <source>
        <dbReference type="PROSITE" id="PS50109"/>
    </source>
</evidence>
<feature type="domain" description="Histidine kinase" evidence="16">
    <location>
        <begin position="240"/>
        <end position="466"/>
    </location>
</feature>
<keyword evidence="11 15" id="KW-1133">Transmembrane helix</keyword>
<dbReference type="SUPFAM" id="SSF47384">
    <property type="entry name" value="Homodimeric domain of signal transducing histidine kinase"/>
    <property type="match status" value="1"/>
</dbReference>
<dbReference type="PRINTS" id="PR00344">
    <property type="entry name" value="BCTRLSENSOR"/>
</dbReference>
<evidence type="ECO:0000256" key="3">
    <source>
        <dbReference type="ARBA" id="ARBA00012438"/>
    </source>
</evidence>
<dbReference type="SMART" id="SM00388">
    <property type="entry name" value="HisKA"/>
    <property type="match status" value="1"/>
</dbReference>
<dbReference type="InterPro" id="IPR050736">
    <property type="entry name" value="Sensor_HK_Regulatory"/>
</dbReference>
<comment type="subcellular location">
    <subcellularLocation>
        <location evidence="2">Cell membrane</location>
        <topology evidence="2">Multi-pass membrane protein</topology>
    </subcellularLocation>
</comment>
<evidence type="ECO:0000313" key="18">
    <source>
        <dbReference type="Proteomes" id="UP001185028"/>
    </source>
</evidence>
<dbReference type="InterPro" id="IPR004358">
    <property type="entry name" value="Sig_transdc_His_kin-like_C"/>
</dbReference>
<dbReference type="Pfam" id="PF07694">
    <property type="entry name" value="5TM-5TMR_LYT"/>
    <property type="match status" value="1"/>
</dbReference>
<evidence type="ECO:0000256" key="10">
    <source>
        <dbReference type="ARBA" id="ARBA00022840"/>
    </source>
</evidence>
<keyword evidence="18" id="KW-1185">Reference proteome</keyword>
<sequence>MEFVKNFLMNAGMMITLAYLANLLYKYGLTRVSPRSKYILSVILLIFAGWLSSFFGFRLPENLIFDLRFVPLIVAAMVYARPWVIIVIGLGIGLMRFTFGISEAALIGFINATTLGIVCALLNIWMRKSRLRLAVKGAITVLVVNIVNVAILALIGLLPVKLYLIEIVPIMLPICIFLSMVMMLLLREFHMEQQRRLQLEHANRLLSRQTEELQEAHHVLEERAHQLLLSSQYKSEFLANMSHELRTPLNSIINLAQMMSEQEYERTPGETKLYSGMIYRSGLDLLELINDVLDLSKVEAGKLEIVQEEVNVSEIPELLHMHFEMTAERKGLQFHILQEQPLPEIILSDSQRIQQILRNLLANAFKFTREGSVTLCIRVEEEHTGDESLSWIVFDVTDTGIGIADAKHQLIFEAFQQADGSITRQYGGTGLGLSISRDLAHLLGGHLRLQSTEGQGSTFSLYLPIR</sequence>
<feature type="transmembrane region" description="Helical" evidence="15">
    <location>
        <begin position="163"/>
        <end position="186"/>
    </location>
</feature>
<reference evidence="17 18" key="1">
    <citation type="submission" date="2023-07" db="EMBL/GenBank/DDBJ databases">
        <title>Genomic Encyclopedia of Type Strains, Phase IV (KMG-IV): sequencing the most valuable type-strain genomes for metagenomic binning, comparative biology and taxonomic classification.</title>
        <authorList>
            <person name="Goeker M."/>
        </authorList>
    </citation>
    <scope>NUCLEOTIDE SEQUENCE [LARGE SCALE GENOMIC DNA]</scope>
    <source>
        <strain evidence="17 18">DSM 22170</strain>
    </source>
</reference>
<feature type="transmembrane region" description="Helical" evidence="15">
    <location>
        <begin position="37"/>
        <end position="57"/>
    </location>
</feature>
<gene>
    <name evidence="17" type="ORF">JOC58_001987</name>
</gene>
<dbReference type="CDD" id="cd00082">
    <property type="entry name" value="HisKA"/>
    <property type="match status" value="1"/>
</dbReference>
<evidence type="ECO:0000256" key="8">
    <source>
        <dbReference type="ARBA" id="ARBA00022741"/>
    </source>
</evidence>
<keyword evidence="12" id="KW-0902">Two-component regulatory system</keyword>
<feature type="coiled-coil region" evidence="14">
    <location>
        <begin position="196"/>
        <end position="223"/>
    </location>
</feature>
<keyword evidence="8" id="KW-0547">Nucleotide-binding</keyword>
<comment type="caution">
    <text evidence="17">The sequence shown here is derived from an EMBL/GenBank/DDBJ whole genome shotgun (WGS) entry which is preliminary data.</text>
</comment>
<keyword evidence="6 17" id="KW-0808">Transferase</keyword>
<dbReference type="PROSITE" id="PS50109">
    <property type="entry name" value="HIS_KIN"/>
    <property type="match status" value="1"/>
</dbReference>
<dbReference type="EC" id="2.7.13.3" evidence="3"/>
<feature type="transmembrane region" description="Helical" evidence="15">
    <location>
        <begin position="69"/>
        <end position="92"/>
    </location>
</feature>
<dbReference type="Gene3D" id="3.30.565.10">
    <property type="entry name" value="Histidine kinase-like ATPase, C-terminal domain"/>
    <property type="match status" value="1"/>
</dbReference>
<dbReference type="Pfam" id="PF00512">
    <property type="entry name" value="HisKA"/>
    <property type="match status" value="1"/>
</dbReference>
<dbReference type="GO" id="GO:0004673">
    <property type="term" value="F:protein histidine kinase activity"/>
    <property type="evidence" value="ECO:0007669"/>
    <property type="project" value="UniProtKB-EC"/>
</dbReference>
<dbReference type="Gene3D" id="1.10.287.130">
    <property type="match status" value="1"/>
</dbReference>
<dbReference type="InterPro" id="IPR005467">
    <property type="entry name" value="His_kinase_dom"/>
</dbReference>
<evidence type="ECO:0000256" key="1">
    <source>
        <dbReference type="ARBA" id="ARBA00000085"/>
    </source>
</evidence>
<dbReference type="SMART" id="SM00387">
    <property type="entry name" value="HATPase_c"/>
    <property type="match status" value="1"/>
</dbReference>
<organism evidence="17 18">
    <name type="scientific">Paenibacillus hunanensis</name>
    <dbReference type="NCBI Taxonomy" id="539262"/>
    <lineage>
        <taxon>Bacteria</taxon>
        <taxon>Bacillati</taxon>
        <taxon>Bacillota</taxon>
        <taxon>Bacilli</taxon>
        <taxon>Bacillales</taxon>
        <taxon>Paenibacillaceae</taxon>
        <taxon>Paenibacillus</taxon>
    </lineage>
</organism>
<keyword evidence="9 17" id="KW-0418">Kinase</keyword>
<feature type="transmembrane region" description="Helical" evidence="15">
    <location>
        <begin position="137"/>
        <end position="157"/>
    </location>
</feature>
<proteinExistence type="predicted"/>
<feature type="transmembrane region" description="Helical" evidence="15">
    <location>
        <begin position="7"/>
        <end position="25"/>
    </location>
</feature>
<dbReference type="InterPro" id="IPR036890">
    <property type="entry name" value="HATPase_C_sf"/>
</dbReference>
<keyword evidence="14" id="KW-0175">Coiled coil</keyword>
<keyword evidence="10" id="KW-0067">ATP-binding</keyword>
<evidence type="ECO:0000256" key="2">
    <source>
        <dbReference type="ARBA" id="ARBA00004651"/>
    </source>
</evidence>
<dbReference type="Pfam" id="PF02518">
    <property type="entry name" value="HATPase_c"/>
    <property type="match status" value="1"/>
</dbReference>
<evidence type="ECO:0000256" key="9">
    <source>
        <dbReference type="ARBA" id="ARBA00022777"/>
    </source>
</evidence>
<evidence type="ECO:0000313" key="17">
    <source>
        <dbReference type="EMBL" id="MDR6244094.1"/>
    </source>
</evidence>
<dbReference type="EMBL" id="JAVDQH010000006">
    <property type="protein sequence ID" value="MDR6244094.1"/>
    <property type="molecule type" value="Genomic_DNA"/>
</dbReference>
<keyword evidence="7 15" id="KW-0812">Transmembrane</keyword>
<dbReference type="Proteomes" id="UP001185028">
    <property type="component" value="Unassembled WGS sequence"/>
</dbReference>
<evidence type="ECO:0000256" key="4">
    <source>
        <dbReference type="ARBA" id="ARBA00022475"/>
    </source>
</evidence>
<name>A0ABU1IXW5_9BACL</name>
<dbReference type="InterPro" id="IPR036097">
    <property type="entry name" value="HisK_dim/P_sf"/>
</dbReference>
<evidence type="ECO:0000256" key="15">
    <source>
        <dbReference type="SAM" id="Phobius"/>
    </source>
</evidence>
<keyword evidence="4" id="KW-1003">Cell membrane</keyword>
<keyword evidence="5" id="KW-0597">Phosphoprotein</keyword>
<evidence type="ECO:0000256" key="7">
    <source>
        <dbReference type="ARBA" id="ARBA00022692"/>
    </source>
</evidence>
<dbReference type="InterPro" id="IPR003594">
    <property type="entry name" value="HATPase_dom"/>
</dbReference>
<evidence type="ECO:0000256" key="5">
    <source>
        <dbReference type="ARBA" id="ARBA00022553"/>
    </source>
</evidence>
<comment type="catalytic activity">
    <reaction evidence="1">
        <text>ATP + protein L-histidine = ADP + protein N-phospho-L-histidine.</text>
        <dbReference type="EC" id="2.7.13.3"/>
    </reaction>
</comment>
<evidence type="ECO:0000256" key="6">
    <source>
        <dbReference type="ARBA" id="ARBA00022679"/>
    </source>
</evidence>
<dbReference type="CDD" id="cd16922">
    <property type="entry name" value="HATPase_EvgS-ArcB-TorS-like"/>
    <property type="match status" value="1"/>
</dbReference>
<dbReference type="PANTHER" id="PTHR43711:SF26">
    <property type="entry name" value="SENSOR HISTIDINE KINASE RCSC"/>
    <property type="match status" value="1"/>
</dbReference>
<dbReference type="PANTHER" id="PTHR43711">
    <property type="entry name" value="TWO-COMPONENT HISTIDINE KINASE"/>
    <property type="match status" value="1"/>
</dbReference>
<keyword evidence="13 15" id="KW-0472">Membrane</keyword>
<accession>A0ABU1IXW5</accession>
<dbReference type="InterPro" id="IPR011620">
    <property type="entry name" value="Sig_transdc_His_kinase_LytS_TM"/>
</dbReference>
<evidence type="ECO:0000256" key="13">
    <source>
        <dbReference type="ARBA" id="ARBA00023136"/>
    </source>
</evidence>
<evidence type="ECO:0000256" key="14">
    <source>
        <dbReference type="SAM" id="Coils"/>
    </source>
</evidence>
<evidence type="ECO:0000256" key="12">
    <source>
        <dbReference type="ARBA" id="ARBA00023012"/>
    </source>
</evidence>
<feature type="transmembrane region" description="Helical" evidence="15">
    <location>
        <begin position="104"/>
        <end position="125"/>
    </location>
</feature>